<comment type="caution">
    <text evidence="1">The sequence shown here is derived from an EMBL/GenBank/DDBJ whole genome shotgun (WGS) entry which is preliminary data.</text>
</comment>
<evidence type="ECO:0008006" key="3">
    <source>
        <dbReference type="Google" id="ProtNLM"/>
    </source>
</evidence>
<gene>
    <name evidence="1" type="ORF">GBG19_07270</name>
</gene>
<reference evidence="1 2" key="1">
    <citation type="submission" date="2019-10" db="EMBL/GenBank/DDBJ databases">
        <title>Poseidonibacter ostreae sp. nov., isolated from the gut of the Ostrea denselamellosa.</title>
        <authorList>
            <person name="Choi A."/>
        </authorList>
    </citation>
    <scope>NUCLEOTIDE SEQUENCE [LARGE SCALE GENOMIC DNA]</scope>
    <source>
        <strain evidence="1 2">SJOD-M-33</strain>
    </source>
</reference>
<evidence type="ECO:0000313" key="1">
    <source>
        <dbReference type="EMBL" id="KAB7888981.1"/>
    </source>
</evidence>
<dbReference type="RefSeq" id="WP_152279753.1">
    <property type="nucleotide sequence ID" value="NZ_WFKK01000018.1"/>
</dbReference>
<dbReference type="Proteomes" id="UP000472839">
    <property type="component" value="Unassembled WGS sequence"/>
</dbReference>
<protein>
    <recommendedName>
        <fullName evidence="3">SnoaL-like domain-containing protein</fullName>
    </recommendedName>
</protein>
<dbReference type="EMBL" id="WFKK01000018">
    <property type="protein sequence ID" value="KAB7888981.1"/>
    <property type="molecule type" value="Genomic_DNA"/>
</dbReference>
<proteinExistence type="predicted"/>
<dbReference type="AlphaFoldDB" id="A0A6L4WSZ6"/>
<organism evidence="1 2">
    <name type="scientific">Poseidonibacter ostreae</name>
    <dbReference type="NCBI Taxonomy" id="2654171"/>
    <lineage>
        <taxon>Bacteria</taxon>
        <taxon>Pseudomonadati</taxon>
        <taxon>Campylobacterota</taxon>
        <taxon>Epsilonproteobacteria</taxon>
        <taxon>Campylobacterales</taxon>
        <taxon>Arcobacteraceae</taxon>
        <taxon>Poseidonibacter</taxon>
    </lineage>
</organism>
<name>A0A6L4WSZ6_9BACT</name>
<accession>A0A6L4WSZ6</accession>
<sequence>MKPNLENIKEWLERYTDTKYNDVEFKQIDIDAIEECFNIYIGNFDLKSISSGKKLKEKFLNFPKPIKFSSTFVSEEHDAADEMVYEYIYGITGTRVIKYRADCCSINKKFENYKFQIWHCHWNNQIMIDRGNHVHLIRIMWCSLFNAIYDFFDTKEVYKQQSLF</sequence>
<evidence type="ECO:0000313" key="2">
    <source>
        <dbReference type="Proteomes" id="UP000472839"/>
    </source>
</evidence>